<protein>
    <submittedName>
        <fullName evidence="1">Uncharacterized protein</fullName>
    </submittedName>
</protein>
<dbReference type="EMBL" id="CP018099">
    <property type="protein sequence ID" value="APF18044.1"/>
    <property type="molecule type" value="Genomic_DNA"/>
</dbReference>
<accession>A0A1J1C6L5</accession>
<sequence>MPFGCAQGTYFPRSLSEAEVSGVTESSIVPFGYAQGTYSPAH</sequence>
<reference evidence="1 2" key="1">
    <citation type="submission" date="2016-11" db="EMBL/GenBank/DDBJ databases">
        <title>Genomic analysis of Caldithrix abyssi and proposal of a novel bacterial phylum Caldithrichaeota.</title>
        <authorList>
            <person name="Kublanov I."/>
            <person name="Sigalova O."/>
            <person name="Gavrilov S."/>
            <person name="Lebedinsky A."/>
            <person name="Ivanova N."/>
            <person name="Daum C."/>
            <person name="Reddy T."/>
            <person name="Klenk H.P."/>
            <person name="Goker M."/>
            <person name="Reva O."/>
            <person name="Miroshnichenko M."/>
            <person name="Kyprides N."/>
            <person name="Woyke T."/>
            <person name="Gelfand M."/>
        </authorList>
    </citation>
    <scope>NUCLEOTIDE SEQUENCE [LARGE SCALE GENOMIC DNA]</scope>
    <source>
        <strain evidence="1 2">LF13</strain>
    </source>
</reference>
<evidence type="ECO:0000313" key="1">
    <source>
        <dbReference type="EMBL" id="APF18044.1"/>
    </source>
</evidence>
<dbReference type="AlphaFoldDB" id="A0A1J1C6L5"/>
<organism evidence="1 2">
    <name type="scientific">Caldithrix abyssi DSM 13497</name>
    <dbReference type="NCBI Taxonomy" id="880073"/>
    <lineage>
        <taxon>Bacteria</taxon>
        <taxon>Pseudomonadati</taxon>
        <taxon>Calditrichota</taxon>
        <taxon>Calditrichia</taxon>
        <taxon>Calditrichales</taxon>
        <taxon>Calditrichaceae</taxon>
        <taxon>Caldithrix</taxon>
    </lineage>
</organism>
<dbReference type="Proteomes" id="UP000183868">
    <property type="component" value="Chromosome"/>
</dbReference>
<name>A0A1J1C6L5_CALAY</name>
<gene>
    <name evidence="1" type="ORF">Cabys_1295</name>
</gene>
<proteinExistence type="predicted"/>
<evidence type="ECO:0000313" key="2">
    <source>
        <dbReference type="Proteomes" id="UP000183868"/>
    </source>
</evidence>
<dbReference type="KEGG" id="caby:Cabys_1295"/>